<evidence type="ECO:0000313" key="5">
    <source>
        <dbReference type="Proteomes" id="UP000441523"/>
    </source>
</evidence>
<reference evidence="4 5" key="1">
    <citation type="submission" date="2019-09" db="EMBL/GenBank/DDBJ databases">
        <title>YIM 132548 draft genome.</title>
        <authorList>
            <person name="Jiang L."/>
        </authorList>
    </citation>
    <scope>NUCLEOTIDE SEQUENCE [LARGE SCALE GENOMIC DNA]</scope>
    <source>
        <strain evidence="4 5">YIM 132548</strain>
    </source>
</reference>
<keyword evidence="2" id="KW-0472">Membrane</keyword>
<keyword evidence="2" id="KW-0812">Transmembrane</keyword>
<dbReference type="Proteomes" id="UP000441523">
    <property type="component" value="Unassembled WGS sequence"/>
</dbReference>
<dbReference type="Gene3D" id="1.10.220.120">
    <property type="entry name" value="Sigma-70 factor, region 1.1"/>
    <property type="match status" value="1"/>
</dbReference>
<keyword evidence="5" id="KW-1185">Reference proteome</keyword>
<dbReference type="GO" id="GO:0016987">
    <property type="term" value="F:sigma factor activity"/>
    <property type="evidence" value="ECO:0007669"/>
    <property type="project" value="InterPro"/>
</dbReference>
<dbReference type="RefSeq" id="WP_150964325.1">
    <property type="nucleotide sequence ID" value="NZ_VZZJ01000011.1"/>
</dbReference>
<evidence type="ECO:0000256" key="1">
    <source>
        <dbReference type="SAM" id="MobiDB-lite"/>
    </source>
</evidence>
<dbReference type="InterPro" id="IPR007127">
    <property type="entry name" value="RNA_pol_sigma_70_r1_1"/>
</dbReference>
<dbReference type="AlphaFoldDB" id="A0A6N6MSZ0"/>
<dbReference type="GO" id="GO:0003677">
    <property type="term" value="F:DNA binding"/>
    <property type="evidence" value="ECO:0007669"/>
    <property type="project" value="InterPro"/>
</dbReference>
<proteinExistence type="predicted"/>
<evidence type="ECO:0000259" key="3">
    <source>
        <dbReference type="Pfam" id="PF03979"/>
    </source>
</evidence>
<feature type="domain" description="RNA polymerase sigma factor 70 region 1.1" evidence="3">
    <location>
        <begin position="8"/>
        <end position="57"/>
    </location>
</feature>
<sequence length="147" mass="14988">MAAGIDTDTLQRLIELGKRKGRLAPEDLLTGLPVDRMSAEDIALVVLEIEEAGVPVEFEETLTMLARPTELRPLPEPVALAPAPAPPPGAAPRVDIPATAAQAPAAPAPPAADAAAAAERADASRIVALSGAATFVILVAAILILGR</sequence>
<keyword evidence="2" id="KW-1133">Transmembrane helix</keyword>
<dbReference type="Pfam" id="PF03979">
    <property type="entry name" value="Sigma70_r1_1"/>
    <property type="match status" value="1"/>
</dbReference>
<evidence type="ECO:0000256" key="2">
    <source>
        <dbReference type="SAM" id="Phobius"/>
    </source>
</evidence>
<organism evidence="4 5">
    <name type="scientific">Methylobacterium planeticum</name>
    <dbReference type="NCBI Taxonomy" id="2615211"/>
    <lineage>
        <taxon>Bacteria</taxon>
        <taxon>Pseudomonadati</taxon>
        <taxon>Pseudomonadota</taxon>
        <taxon>Alphaproteobacteria</taxon>
        <taxon>Hyphomicrobiales</taxon>
        <taxon>Methylobacteriaceae</taxon>
        <taxon>Methylobacterium</taxon>
    </lineage>
</organism>
<feature type="compositionally biased region" description="Low complexity" evidence="1">
    <location>
        <begin position="97"/>
        <end position="108"/>
    </location>
</feature>
<comment type="caution">
    <text evidence="4">The sequence shown here is derived from an EMBL/GenBank/DDBJ whole genome shotgun (WGS) entry which is preliminary data.</text>
</comment>
<gene>
    <name evidence="4" type="ORF">F6X51_14155</name>
</gene>
<protein>
    <recommendedName>
        <fullName evidence="3">RNA polymerase sigma factor 70 region 1.1 domain-containing protein</fullName>
    </recommendedName>
</protein>
<name>A0A6N6MSZ0_9HYPH</name>
<dbReference type="InterPro" id="IPR042189">
    <property type="entry name" value="RNA_pol_sigma_70_r1_1_sf"/>
</dbReference>
<dbReference type="EMBL" id="VZZJ01000011">
    <property type="protein sequence ID" value="KAB1072750.1"/>
    <property type="molecule type" value="Genomic_DNA"/>
</dbReference>
<feature type="region of interest" description="Disordered" evidence="1">
    <location>
        <begin position="76"/>
        <end position="108"/>
    </location>
</feature>
<feature type="transmembrane region" description="Helical" evidence="2">
    <location>
        <begin position="126"/>
        <end position="146"/>
    </location>
</feature>
<evidence type="ECO:0000313" key="4">
    <source>
        <dbReference type="EMBL" id="KAB1072750.1"/>
    </source>
</evidence>
<accession>A0A6N6MSZ0</accession>